<evidence type="ECO:0000256" key="4">
    <source>
        <dbReference type="SAM" id="Phobius"/>
    </source>
</evidence>
<reference evidence="6" key="1">
    <citation type="submission" date="2021-04" db="EMBL/GenBank/DDBJ databases">
        <authorList>
            <consortium name="Molecular Ecology Group"/>
        </authorList>
    </citation>
    <scope>NUCLEOTIDE SEQUENCE</scope>
</reference>
<comment type="caution">
    <text evidence="6">The sequence shown here is derived from an EMBL/GenBank/DDBJ whole genome shotgun (WGS) entry which is preliminary data.</text>
</comment>
<evidence type="ECO:0000256" key="2">
    <source>
        <dbReference type="ARBA" id="ARBA00022737"/>
    </source>
</evidence>
<proteinExistence type="predicted"/>
<feature type="compositionally biased region" description="Acidic residues" evidence="3">
    <location>
        <begin position="656"/>
        <end position="666"/>
    </location>
</feature>
<feature type="compositionally biased region" description="Polar residues" evidence="3">
    <location>
        <begin position="677"/>
        <end position="686"/>
    </location>
</feature>
<name>A0A8S3YCS2_9EUPU</name>
<keyword evidence="5" id="KW-0732">Signal</keyword>
<dbReference type="AlphaFoldDB" id="A0A8S3YCS2"/>
<dbReference type="SMART" id="SM00364">
    <property type="entry name" value="LRR_BAC"/>
    <property type="match status" value="8"/>
</dbReference>
<feature type="region of interest" description="Disordered" evidence="3">
    <location>
        <begin position="656"/>
        <end position="699"/>
    </location>
</feature>
<dbReference type="InterPro" id="IPR003591">
    <property type="entry name" value="Leu-rich_rpt_typical-subtyp"/>
</dbReference>
<keyword evidence="4" id="KW-0472">Membrane</keyword>
<dbReference type="FunFam" id="3.80.10.10:FF:001164">
    <property type="entry name" value="GH01279p"/>
    <property type="match status" value="1"/>
</dbReference>
<keyword evidence="2" id="KW-0677">Repeat</keyword>
<dbReference type="SMART" id="SM00365">
    <property type="entry name" value="LRR_SD22"/>
    <property type="match status" value="6"/>
</dbReference>
<keyword evidence="1" id="KW-0433">Leucine-rich repeat</keyword>
<dbReference type="PANTHER" id="PTHR24366:SF96">
    <property type="entry name" value="LEUCINE RICH REPEAT CONTAINING 53"/>
    <property type="match status" value="1"/>
</dbReference>
<dbReference type="Proteomes" id="UP000678393">
    <property type="component" value="Unassembled WGS sequence"/>
</dbReference>
<dbReference type="Gene3D" id="3.80.10.10">
    <property type="entry name" value="Ribonuclease Inhibitor"/>
    <property type="match status" value="3"/>
</dbReference>
<evidence type="ECO:0000313" key="7">
    <source>
        <dbReference type="Proteomes" id="UP000678393"/>
    </source>
</evidence>
<evidence type="ECO:0000256" key="5">
    <source>
        <dbReference type="SAM" id="SignalP"/>
    </source>
</evidence>
<keyword evidence="4" id="KW-1133">Transmembrane helix</keyword>
<sequence length="699" mass="78205">MLPRFRIVSLLCSLISSFLHSATNEAITVITISLFVFVTPSLACPLSCKCNNITVLEVSCQNGRLLNIFTQIDNTTYSLSLDHVIDLRLITKAHFQDLKASEIVILQITSSFVKEIAGNAFSELSHLEYLDLSGNELITIYDDTFAGLEFLTSLNLSHNQLSSLGLSLKVLPHLTMLDLSANNLKEIAGNAFSELSHLEYLDLSGNELITIYDDTFAGLEFLTSLNLSHNQLSSLGLSLKVLPHLTMLDLSANNLKDLAANVFGSQNTLTFLKMDGNSLGNLQSDIFEGVHSLRELSARDCSLVHIEHDIFLYLSALTVIDLGQNCLTSTPSLSVLSKVILRIVLLDHNEIKVLHQSIFEGVHLKTLDLSYNRINKIDPLAFVKTTLYNLDLSYNSLISLNRNALQPLGKQLIHLNLAGNPLHQLQTNVFEDLELLETLNLSSCSLDSLEHGHLQKLSLLRELDISHNNLYFLSQSILDLFSKLTAVRLHENMWVCDCHIQFLRDWIALSSSSSKIQCPSDHEQHRDCRQMLCSLPSNLQSTIIVQLKDKELGECLQEKTKTLPTSTQGVIVASCLVFAIVLLTVAIFLWRRGQTHHDLKRLCVPSVAESSHIVDEDSKVSPLANCNRNSLTLSDHNFVFRHYFDHLVTDPKLMADEGEENYDSEYEPTTRKERDSLYSSQPSLYSHHSDAGYGMESTV</sequence>
<dbReference type="PANTHER" id="PTHR24366">
    <property type="entry name" value="IG(IMMUNOGLOBULIN) AND LRR(LEUCINE RICH REPEAT) DOMAINS"/>
    <property type="match status" value="1"/>
</dbReference>
<feature type="chain" id="PRO_5035876700" description="LRRCT domain-containing protein" evidence="5">
    <location>
        <begin position="22"/>
        <end position="699"/>
    </location>
</feature>
<evidence type="ECO:0000256" key="1">
    <source>
        <dbReference type="ARBA" id="ARBA00022614"/>
    </source>
</evidence>
<dbReference type="PRINTS" id="PR00019">
    <property type="entry name" value="LEURICHRPT"/>
</dbReference>
<dbReference type="InterPro" id="IPR001611">
    <property type="entry name" value="Leu-rich_rpt"/>
</dbReference>
<keyword evidence="7" id="KW-1185">Reference proteome</keyword>
<evidence type="ECO:0000256" key="3">
    <source>
        <dbReference type="SAM" id="MobiDB-lite"/>
    </source>
</evidence>
<feature type="signal peptide" evidence="5">
    <location>
        <begin position="1"/>
        <end position="21"/>
    </location>
</feature>
<dbReference type="SUPFAM" id="SSF52058">
    <property type="entry name" value="L domain-like"/>
    <property type="match status" value="1"/>
</dbReference>
<feature type="transmembrane region" description="Helical" evidence="4">
    <location>
        <begin position="569"/>
        <end position="590"/>
    </location>
</feature>
<organism evidence="6 7">
    <name type="scientific">Candidula unifasciata</name>
    <dbReference type="NCBI Taxonomy" id="100452"/>
    <lineage>
        <taxon>Eukaryota</taxon>
        <taxon>Metazoa</taxon>
        <taxon>Spiralia</taxon>
        <taxon>Lophotrochozoa</taxon>
        <taxon>Mollusca</taxon>
        <taxon>Gastropoda</taxon>
        <taxon>Heterobranchia</taxon>
        <taxon>Euthyneura</taxon>
        <taxon>Panpulmonata</taxon>
        <taxon>Eupulmonata</taxon>
        <taxon>Stylommatophora</taxon>
        <taxon>Helicina</taxon>
        <taxon>Helicoidea</taxon>
        <taxon>Geomitridae</taxon>
        <taxon>Candidula</taxon>
    </lineage>
</organism>
<protein>
    <recommendedName>
        <fullName evidence="8">LRRCT domain-containing protein</fullName>
    </recommendedName>
</protein>
<evidence type="ECO:0000313" key="6">
    <source>
        <dbReference type="EMBL" id="CAG5114787.1"/>
    </source>
</evidence>
<keyword evidence="4" id="KW-0812">Transmembrane</keyword>
<evidence type="ECO:0008006" key="8">
    <source>
        <dbReference type="Google" id="ProtNLM"/>
    </source>
</evidence>
<dbReference type="PROSITE" id="PS51450">
    <property type="entry name" value="LRR"/>
    <property type="match status" value="7"/>
</dbReference>
<dbReference type="EMBL" id="CAJHNH020000036">
    <property type="protein sequence ID" value="CAG5114787.1"/>
    <property type="molecule type" value="Genomic_DNA"/>
</dbReference>
<dbReference type="OrthoDB" id="1055097at2759"/>
<dbReference type="InterPro" id="IPR032675">
    <property type="entry name" value="LRR_dom_sf"/>
</dbReference>
<dbReference type="Pfam" id="PF13855">
    <property type="entry name" value="LRR_8"/>
    <property type="match status" value="5"/>
</dbReference>
<accession>A0A8S3YCS2</accession>
<gene>
    <name evidence="6" type="ORF">CUNI_LOCUS345</name>
</gene>
<dbReference type="SMART" id="SM00369">
    <property type="entry name" value="LRR_TYP"/>
    <property type="match status" value="14"/>
</dbReference>